<reference evidence="2 3" key="1">
    <citation type="submission" date="2019-01" db="EMBL/GenBank/DDBJ databases">
        <title>Draft genome sequences of three monokaryotic isolates of the white-rot basidiomycete fungus Dichomitus squalens.</title>
        <authorList>
            <consortium name="DOE Joint Genome Institute"/>
            <person name="Lopez S.C."/>
            <person name="Andreopoulos B."/>
            <person name="Pangilinan J."/>
            <person name="Lipzen A."/>
            <person name="Riley R."/>
            <person name="Ahrendt S."/>
            <person name="Ng V."/>
            <person name="Barry K."/>
            <person name="Daum C."/>
            <person name="Grigoriev I.V."/>
            <person name="Hilden K.S."/>
            <person name="Makela M.R."/>
            <person name="de Vries R.P."/>
        </authorList>
    </citation>
    <scope>NUCLEOTIDE SEQUENCE [LARGE SCALE GENOMIC DNA]</scope>
    <source>
        <strain evidence="2 3">CBS 464.89</strain>
    </source>
</reference>
<sequence>MQHRDHYAPHLKRAFNGYYTRVQLADGATLAVIFCWVRKAPERKNLVLVCYTPCVRPPVVPPSQGPSTATLAGSSTGNTTLPGDTTPGLPYPCADSRAFKYEFYPENFELTVGPPRQPHASFTISAPRVGHMKVTADEVEYCISVPERNLHVHLALDAHVPWDPAQPRRGPMGRILHLSSLLPLNWHVRSTASRATYAVAHHGNKVRGIGLAHVENNWGNSFPTGWIWAQAFDAPPRADADGSVDAPTDSEGGGEDVGGEPEEDGGPRSFAMAGGRAFMGVQAYLVGYRSPKCNWDFRPPVAMGVGKLAPFMDVRHDSRSGGVAIRLRTWRRRLEVAIEAPPETFIGMAAPLPKGHEPGFARESFQAVVHVKAERRRWPWPWLQWEVVDEVVLGRTTDGLSCGALEFGGAFYKVGEDGV</sequence>
<feature type="compositionally biased region" description="Low complexity" evidence="1">
    <location>
        <begin position="76"/>
        <end position="87"/>
    </location>
</feature>
<dbReference type="PANTHER" id="PTHR35309">
    <property type="match status" value="1"/>
</dbReference>
<dbReference type="GO" id="GO:0009976">
    <property type="term" value="F:tocopherol cyclase activity"/>
    <property type="evidence" value="ECO:0007669"/>
    <property type="project" value="InterPro"/>
</dbReference>
<name>A0A4Q9PLU1_9APHY</name>
<dbReference type="EMBL" id="ML145175">
    <property type="protein sequence ID" value="TBU55105.1"/>
    <property type="molecule type" value="Genomic_DNA"/>
</dbReference>
<feature type="region of interest" description="Disordered" evidence="1">
    <location>
        <begin position="237"/>
        <end position="271"/>
    </location>
</feature>
<keyword evidence="3" id="KW-1185">Reference proteome</keyword>
<protein>
    <recommendedName>
        <fullName evidence="4">Tocopherol cyclase-domain-containing protein</fullName>
    </recommendedName>
</protein>
<evidence type="ECO:0000313" key="3">
    <source>
        <dbReference type="Proteomes" id="UP000292082"/>
    </source>
</evidence>
<feature type="compositionally biased region" description="Acidic residues" evidence="1">
    <location>
        <begin position="252"/>
        <end position="264"/>
    </location>
</feature>
<evidence type="ECO:0008006" key="4">
    <source>
        <dbReference type="Google" id="ProtNLM"/>
    </source>
</evidence>
<proteinExistence type="predicted"/>
<evidence type="ECO:0000256" key="1">
    <source>
        <dbReference type="SAM" id="MobiDB-lite"/>
    </source>
</evidence>
<organism evidence="2 3">
    <name type="scientific">Dichomitus squalens</name>
    <dbReference type="NCBI Taxonomy" id="114155"/>
    <lineage>
        <taxon>Eukaryota</taxon>
        <taxon>Fungi</taxon>
        <taxon>Dikarya</taxon>
        <taxon>Basidiomycota</taxon>
        <taxon>Agaricomycotina</taxon>
        <taxon>Agaricomycetes</taxon>
        <taxon>Polyporales</taxon>
        <taxon>Polyporaceae</taxon>
        <taxon>Dichomitus</taxon>
    </lineage>
</organism>
<feature type="region of interest" description="Disordered" evidence="1">
    <location>
        <begin position="61"/>
        <end position="87"/>
    </location>
</feature>
<dbReference type="Proteomes" id="UP000292082">
    <property type="component" value="Unassembled WGS sequence"/>
</dbReference>
<dbReference type="AlphaFoldDB" id="A0A4Q9PLU1"/>
<accession>A0A4Q9PLU1</accession>
<dbReference type="InterPro" id="IPR025893">
    <property type="entry name" value="Tocopherol_cyclase"/>
</dbReference>
<feature type="compositionally biased region" description="Polar residues" evidence="1">
    <location>
        <begin position="65"/>
        <end position="75"/>
    </location>
</feature>
<evidence type="ECO:0000313" key="2">
    <source>
        <dbReference type="EMBL" id="TBU55105.1"/>
    </source>
</evidence>
<gene>
    <name evidence="2" type="ORF">BD310DRAFT_713168</name>
</gene>
<dbReference type="PANTHER" id="PTHR35309:SF4">
    <property type="entry name" value="TOCOPHEROL CYCLASE"/>
    <property type="match status" value="1"/>
</dbReference>